<dbReference type="Proteomes" id="UP000325577">
    <property type="component" value="Linkage Group LG12"/>
</dbReference>
<evidence type="ECO:0000313" key="3">
    <source>
        <dbReference type="Proteomes" id="UP000325577"/>
    </source>
</evidence>
<evidence type="ECO:0000259" key="1">
    <source>
        <dbReference type="Pfam" id="PF23041"/>
    </source>
</evidence>
<dbReference type="OrthoDB" id="611787at2759"/>
<dbReference type="AlphaFoldDB" id="A0A5J5BJF6"/>
<protein>
    <recommendedName>
        <fullName evidence="1">DUF7036 domain-containing protein</fullName>
    </recommendedName>
</protein>
<name>A0A5J5BJF6_9ASTE</name>
<keyword evidence="3" id="KW-1185">Reference proteome</keyword>
<accession>A0A5J5BJF6</accession>
<dbReference type="Pfam" id="PF23041">
    <property type="entry name" value="DUF7036"/>
    <property type="match status" value="1"/>
</dbReference>
<dbReference type="EMBL" id="CM018035">
    <property type="protein sequence ID" value="KAA8542864.1"/>
    <property type="molecule type" value="Genomic_DNA"/>
</dbReference>
<evidence type="ECO:0000313" key="2">
    <source>
        <dbReference type="EMBL" id="KAA8542864.1"/>
    </source>
</evidence>
<organism evidence="2 3">
    <name type="scientific">Nyssa sinensis</name>
    <dbReference type="NCBI Taxonomy" id="561372"/>
    <lineage>
        <taxon>Eukaryota</taxon>
        <taxon>Viridiplantae</taxon>
        <taxon>Streptophyta</taxon>
        <taxon>Embryophyta</taxon>
        <taxon>Tracheophyta</taxon>
        <taxon>Spermatophyta</taxon>
        <taxon>Magnoliopsida</taxon>
        <taxon>eudicotyledons</taxon>
        <taxon>Gunneridae</taxon>
        <taxon>Pentapetalae</taxon>
        <taxon>asterids</taxon>
        <taxon>Cornales</taxon>
        <taxon>Nyssaceae</taxon>
        <taxon>Nyssa</taxon>
    </lineage>
</organism>
<proteinExistence type="predicted"/>
<gene>
    <name evidence="2" type="ORF">F0562_024016</name>
</gene>
<sequence>MLGQLGCFWNRENGSAVTAGRGSLGATDFGNLQQAQLLQNLMSSEEMAVAMTAAAYFRLQKPFSVLVAHTARLEYDIYGEISVSFTMVAIPSMHRAGASNWTDVVFGVLSDPMDVSINSVYLSVLKLGLRLRPYEV</sequence>
<dbReference type="InterPro" id="IPR055464">
    <property type="entry name" value="DUF7036"/>
</dbReference>
<feature type="domain" description="DUF7036" evidence="1">
    <location>
        <begin position="56"/>
        <end position="126"/>
    </location>
</feature>
<dbReference type="PANTHER" id="PTHR33826:SF4">
    <property type="entry name" value="F20B24.21"/>
    <property type="match status" value="1"/>
</dbReference>
<dbReference type="PANTHER" id="PTHR33826">
    <property type="entry name" value="F20B24.21"/>
    <property type="match status" value="1"/>
</dbReference>
<reference evidence="2 3" key="1">
    <citation type="submission" date="2019-09" db="EMBL/GenBank/DDBJ databases">
        <title>A chromosome-level genome assembly of the Chinese tupelo Nyssa sinensis.</title>
        <authorList>
            <person name="Yang X."/>
            <person name="Kang M."/>
            <person name="Yang Y."/>
            <person name="Xiong H."/>
            <person name="Wang M."/>
            <person name="Zhang Z."/>
            <person name="Wang Z."/>
            <person name="Wu H."/>
            <person name="Ma T."/>
            <person name="Liu J."/>
            <person name="Xi Z."/>
        </authorList>
    </citation>
    <scope>NUCLEOTIDE SEQUENCE [LARGE SCALE GENOMIC DNA]</scope>
    <source>
        <strain evidence="2">J267</strain>
        <tissue evidence="2">Leaf</tissue>
    </source>
</reference>